<dbReference type="Proteomes" id="UP000824214">
    <property type="component" value="Unassembled WGS sequence"/>
</dbReference>
<reference evidence="5" key="2">
    <citation type="submission" date="2021-04" db="EMBL/GenBank/DDBJ databases">
        <authorList>
            <person name="Gilroy R."/>
        </authorList>
    </citation>
    <scope>NUCLEOTIDE SEQUENCE</scope>
    <source>
        <strain evidence="5">ChiBcolR8-3208</strain>
    </source>
</reference>
<reference evidence="5" key="1">
    <citation type="journal article" date="2021" name="PeerJ">
        <title>Extensive microbial diversity within the chicken gut microbiome revealed by metagenomics and culture.</title>
        <authorList>
            <person name="Gilroy R."/>
            <person name="Ravi A."/>
            <person name="Getino M."/>
            <person name="Pursley I."/>
            <person name="Horton D.L."/>
            <person name="Alikhan N.F."/>
            <person name="Baker D."/>
            <person name="Gharbi K."/>
            <person name="Hall N."/>
            <person name="Watson M."/>
            <person name="Adriaenssens E.M."/>
            <person name="Foster-Nyarko E."/>
            <person name="Jarju S."/>
            <person name="Secka A."/>
            <person name="Antonio M."/>
            <person name="Oren A."/>
            <person name="Chaudhuri R.R."/>
            <person name="La Ragione R."/>
            <person name="Hildebrand F."/>
            <person name="Pallen M.J."/>
        </authorList>
    </citation>
    <scope>NUCLEOTIDE SEQUENCE</scope>
    <source>
        <strain evidence="5">ChiBcolR8-3208</strain>
    </source>
</reference>
<dbReference type="PROSITE" id="PS50949">
    <property type="entry name" value="HTH_GNTR"/>
    <property type="match status" value="1"/>
</dbReference>
<name>A0A9D2LWE3_9FIRM</name>
<evidence type="ECO:0000256" key="1">
    <source>
        <dbReference type="ARBA" id="ARBA00023015"/>
    </source>
</evidence>
<dbReference type="InterPro" id="IPR036390">
    <property type="entry name" value="WH_DNA-bd_sf"/>
</dbReference>
<evidence type="ECO:0000259" key="4">
    <source>
        <dbReference type="PROSITE" id="PS50949"/>
    </source>
</evidence>
<comment type="caution">
    <text evidence="5">The sequence shown here is derived from an EMBL/GenBank/DDBJ whole genome shotgun (WGS) entry which is preliminary data.</text>
</comment>
<dbReference type="InterPro" id="IPR000524">
    <property type="entry name" value="Tscrpt_reg_HTH_GntR"/>
</dbReference>
<dbReference type="AlphaFoldDB" id="A0A9D2LWE3"/>
<dbReference type="SMART" id="SM00345">
    <property type="entry name" value="HTH_GNTR"/>
    <property type="match status" value="1"/>
</dbReference>
<evidence type="ECO:0000313" key="6">
    <source>
        <dbReference type="Proteomes" id="UP000824214"/>
    </source>
</evidence>
<gene>
    <name evidence="5" type="ORF">H9942_02775</name>
</gene>
<evidence type="ECO:0000256" key="3">
    <source>
        <dbReference type="ARBA" id="ARBA00023163"/>
    </source>
</evidence>
<protein>
    <submittedName>
        <fullName evidence="5">GntR family transcriptional regulator</fullName>
    </submittedName>
</protein>
<organism evidence="5 6">
    <name type="scientific">Candidatus Acutalibacter ornithocaccae</name>
    <dbReference type="NCBI Taxonomy" id="2838416"/>
    <lineage>
        <taxon>Bacteria</taxon>
        <taxon>Bacillati</taxon>
        <taxon>Bacillota</taxon>
        <taxon>Clostridia</taxon>
        <taxon>Eubacteriales</taxon>
        <taxon>Acutalibacteraceae</taxon>
        <taxon>Acutalibacter</taxon>
    </lineage>
</organism>
<evidence type="ECO:0000256" key="2">
    <source>
        <dbReference type="ARBA" id="ARBA00023125"/>
    </source>
</evidence>
<dbReference type="GO" id="GO:0003677">
    <property type="term" value="F:DNA binding"/>
    <property type="evidence" value="ECO:0007669"/>
    <property type="project" value="UniProtKB-KW"/>
</dbReference>
<dbReference type="EMBL" id="DWXZ01000049">
    <property type="protein sequence ID" value="HJB36975.1"/>
    <property type="molecule type" value="Genomic_DNA"/>
</dbReference>
<dbReference type="Pfam" id="PF00392">
    <property type="entry name" value="GntR"/>
    <property type="match status" value="1"/>
</dbReference>
<sequence>MELDFNGEKPIFQQIAEGLEDGILSGAFPEEGQIPSITEFSVLYKINPATALKGINLLVEEGVVYKKRGVGMFVAQGAAERLRVKRKEGFYDRFVASLVAEAKRLGIGKEELEALIARGFAQQEKEDL</sequence>
<dbReference type="CDD" id="cd07377">
    <property type="entry name" value="WHTH_GntR"/>
    <property type="match status" value="1"/>
</dbReference>
<feature type="domain" description="HTH gntR-type" evidence="4">
    <location>
        <begin position="9"/>
        <end position="77"/>
    </location>
</feature>
<evidence type="ECO:0000313" key="5">
    <source>
        <dbReference type="EMBL" id="HJB36975.1"/>
    </source>
</evidence>
<dbReference type="PANTHER" id="PTHR38445:SF10">
    <property type="entry name" value="GNTR-FAMILY TRANSCRIPTIONAL REGULATOR"/>
    <property type="match status" value="1"/>
</dbReference>
<dbReference type="InterPro" id="IPR036388">
    <property type="entry name" value="WH-like_DNA-bd_sf"/>
</dbReference>
<keyword evidence="3" id="KW-0804">Transcription</keyword>
<accession>A0A9D2LWE3</accession>
<keyword evidence="2" id="KW-0238">DNA-binding</keyword>
<dbReference type="Gene3D" id="1.10.10.10">
    <property type="entry name" value="Winged helix-like DNA-binding domain superfamily/Winged helix DNA-binding domain"/>
    <property type="match status" value="1"/>
</dbReference>
<keyword evidence="1" id="KW-0805">Transcription regulation</keyword>
<proteinExistence type="predicted"/>
<dbReference type="GO" id="GO:0003700">
    <property type="term" value="F:DNA-binding transcription factor activity"/>
    <property type="evidence" value="ECO:0007669"/>
    <property type="project" value="InterPro"/>
</dbReference>
<dbReference type="SUPFAM" id="SSF46785">
    <property type="entry name" value="Winged helix' DNA-binding domain"/>
    <property type="match status" value="1"/>
</dbReference>
<dbReference type="PANTHER" id="PTHR38445">
    <property type="entry name" value="HTH-TYPE TRANSCRIPTIONAL REPRESSOR YTRA"/>
    <property type="match status" value="1"/>
</dbReference>